<dbReference type="EC" id="4.3.2.10" evidence="10"/>
<protein>
    <recommendedName>
        <fullName evidence="10">Imidazole glycerol phosphate synthase subunit HisH</fullName>
        <ecNumber evidence="10">4.3.2.10</ecNumber>
    </recommendedName>
    <alternativeName>
        <fullName evidence="10">IGP synthase glutaminase subunit</fullName>
        <ecNumber evidence="10">3.5.1.2</ecNumber>
    </alternativeName>
    <alternativeName>
        <fullName evidence="10">IGP synthase subunit HisH</fullName>
    </alternativeName>
    <alternativeName>
        <fullName evidence="10">ImGP synthase subunit HisH</fullName>
        <shortName evidence="10">IGPS subunit HisH</shortName>
    </alternativeName>
</protein>
<dbReference type="InterPro" id="IPR029062">
    <property type="entry name" value="Class_I_gatase-like"/>
</dbReference>
<dbReference type="PANTHER" id="PTHR42701:SF1">
    <property type="entry name" value="IMIDAZOLE GLYCEROL PHOSPHATE SYNTHASE SUBUNIT HISH"/>
    <property type="match status" value="1"/>
</dbReference>
<feature type="domain" description="Glutamine amidotransferase" evidence="11">
    <location>
        <begin position="9"/>
        <end position="206"/>
    </location>
</feature>
<evidence type="ECO:0000256" key="6">
    <source>
        <dbReference type="ARBA" id="ARBA00023102"/>
    </source>
</evidence>
<evidence type="ECO:0000313" key="13">
    <source>
        <dbReference type="Proteomes" id="UP001202180"/>
    </source>
</evidence>
<keyword evidence="13" id="KW-1185">Reference proteome</keyword>
<keyword evidence="3 10" id="KW-0028">Amino-acid biosynthesis</keyword>
<dbReference type="EC" id="3.5.1.2" evidence="10"/>
<evidence type="ECO:0000256" key="3">
    <source>
        <dbReference type="ARBA" id="ARBA00022605"/>
    </source>
</evidence>
<name>A0ABT0HSU1_9BACT</name>
<evidence type="ECO:0000256" key="1">
    <source>
        <dbReference type="ARBA" id="ARBA00005091"/>
    </source>
</evidence>
<comment type="subunit">
    <text evidence="2 10">Heterodimer of HisH and HisF.</text>
</comment>
<comment type="catalytic activity">
    <reaction evidence="8 10">
        <text>5-[(5-phospho-1-deoxy-D-ribulos-1-ylimino)methylamino]-1-(5-phospho-beta-D-ribosyl)imidazole-4-carboxamide + L-glutamine = D-erythro-1-(imidazol-4-yl)glycerol 3-phosphate + 5-amino-1-(5-phospho-beta-D-ribosyl)imidazole-4-carboxamide + L-glutamate + H(+)</text>
        <dbReference type="Rhea" id="RHEA:24793"/>
        <dbReference type="ChEBI" id="CHEBI:15378"/>
        <dbReference type="ChEBI" id="CHEBI:29985"/>
        <dbReference type="ChEBI" id="CHEBI:58278"/>
        <dbReference type="ChEBI" id="CHEBI:58359"/>
        <dbReference type="ChEBI" id="CHEBI:58475"/>
        <dbReference type="ChEBI" id="CHEBI:58525"/>
        <dbReference type="EC" id="4.3.2.10"/>
    </reaction>
</comment>
<comment type="pathway">
    <text evidence="1 10">Amino-acid biosynthesis; L-histidine biosynthesis; L-histidine from 5-phospho-alpha-D-ribose 1-diphosphate: step 5/9.</text>
</comment>
<dbReference type="CDD" id="cd01748">
    <property type="entry name" value="GATase1_IGP_Synthase"/>
    <property type="match status" value="1"/>
</dbReference>
<dbReference type="RefSeq" id="WP_232563195.1">
    <property type="nucleotide sequence ID" value="NZ_JALPRF010000005.1"/>
</dbReference>
<dbReference type="Pfam" id="PF00117">
    <property type="entry name" value="GATase"/>
    <property type="match status" value="1"/>
</dbReference>
<evidence type="ECO:0000259" key="11">
    <source>
        <dbReference type="Pfam" id="PF00117"/>
    </source>
</evidence>
<dbReference type="NCBIfam" id="TIGR01855">
    <property type="entry name" value="IMP_synth_hisH"/>
    <property type="match status" value="1"/>
</dbReference>
<comment type="subcellular location">
    <subcellularLocation>
        <location evidence="10">Cytoplasm</location>
    </subcellularLocation>
</comment>
<comment type="catalytic activity">
    <reaction evidence="9 10">
        <text>L-glutamine + H2O = L-glutamate + NH4(+)</text>
        <dbReference type="Rhea" id="RHEA:15889"/>
        <dbReference type="ChEBI" id="CHEBI:15377"/>
        <dbReference type="ChEBI" id="CHEBI:28938"/>
        <dbReference type="ChEBI" id="CHEBI:29985"/>
        <dbReference type="ChEBI" id="CHEBI:58359"/>
        <dbReference type="EC" id="3.5.1.2"/>
    </reaction>
</comment>
<accession>A0ABT0HSU1</accession>
<proteinExistence type="inferred from homology"/>
<evidence type="ECO:0000256" key="8">
    <source>
        <dbReference type="ARBA" id="ARBA00047838"/>
    </source>
</evidence>
<comment type="caution">
    <text evidence="12">The sequence shown here is derived from an EMBL/GenBank/DDBJ whole genome shotgun (WGS) entry which is preliminary data.</text>
</comment>
<keyword evidence="4 10" id="KW-0378">Hydrolase</keyword>
<dbReference type="PANTHER" id="PTHR42701">
    <property type="entry name" value="IMIDAZOLE GLYCEROL PHOSPHATE SYNTHASE SUBUNIT HISH"/>
    <property type="match status" value="1"/>
</dbReference>
<feature type="active site" description="Nucleophile" evidence="10">
    <location>
        <position position="85"/>
    </location>
</feature>
<dbReference type="Proteomes" id="UP001202180">
    <property type="component" value="Unassembled WGS sequence"/>
</dbReference>
<keyword evidence="10" id="KW-0963">Cytoplasm</keyword>
<dbReference type="EMBL" id="JALPRF010000005">
    <property type="protein sequence ID" value="MCK8494902.1"/>
    <property type="molecule type" value="Genomic_DNA"/>
</dbReference>
<evidence type="ECO:0000256" key="10">
    <source>
        <dbReference type="HAMAP-Rule" id="MF_00278"/>
    </source>
</evidence>
<comment type="function">
    <text evidence="10">IGPS catalyzes the conversion of PRFAR and glutamine to IGP, AICAR and glutamate. The HisH subunit catalyzes the hydrolysis of glutamine to glutamate and ammonia as part of the synthesis of IGP and AICAR. The resulting ammonia molecule is channeled to the active site of HisF.</text>
</comment>
<dbReference type="SUPFAM" id="SSF52317">
    <property type="entry name" value="Class I glutamine amidotransferase-like"/>
    <property type="match status" value="1"/>
</dbReference>
<dbReference type="PROSITE" id="PS51273">
    <property type="entry name" value="GATASE_TYPE_1"/>
    <property type="match status" value="1"/>
</dbReference>
<dbReference type="HAMAP" id="MF_00278">
    <property type="entry name" value="HisH"/>
    <property type="match status" value="1"/>
</dbReference>
<organism evidence="12 13">
    <name type="scientific">Spirosoma liriopis</name>
    <dbReference type="NCBI Taxonomy" id="2937440"/>
    <lineage>
        <taxon>Bacteria</taxon>
        <taxon>Pseudomonadati</taxon>
        <taxon>Bacteroidota</taxon>
        <taxon>Cytophagia</taxon>
        <taxon>Cytophagales</taxon>
        <taxon>Cytophagaceae</taxon>
        <taxon>Spirosoma</taxon>
    </lineage>
</organism>
<feature type="active site" evidence="10">
    <location>
        <position position="190"/>
    </location>
</feature>
<reference evidence="12 13" key="1">
    <citation type="submission" date="2022-04" db="EMBL/GenBank/DDBJ databases">
        <title>Spirosoma sp. strain RP8 genome sequencing and assembly.</title>
        <authorList>
            <person name="Jung Y."/>
        </authorList>
    </citation>
    <scope>NUCLEOTIDE SEQUENCE [LARGE SCALE GENOMIC DNA]</scope>
    <source>
        <strain evidence="12 13">RP8</strain>
    </source>
</reference>
<keyword evidence="6 10" id="KW-0368">Histidine biosynthesis</keyword>
<evidence type="ECO:0000256" key="9">
    <source>
        <dbReference type="ARBA" id="ARBA00049534"/>
    </source>
</evidence>
<evidence type="ECO:0000256" key="7">
    <source>
        <dbReference type="ARBA" id="ARBA00023239"/>
    </source>
</evidence>
<feature type="active site" evidence="10">
    <location>
        <position position="192"/>
    </location>
</feature>
<evidence type="ECO:0000256" key="5">
    <source>
        <dbReference type="ARBA" id="ARBA00022962"/>
    </source>
</evidence>
<gene>
    <name evidence="10 12" type="primary">hisH</name>
    <name evidence="12" type="ORF">M0L20_23735</name>
</gene>
<evidence type="ECO:0000256" key="2">
    <source>
        <dbReference type="ARBA" id="ARBA00011152"/>
    </source>
</evidence>
<evidence type="ECO:0000256" key="4">
    <source>
        <dbReference type="ARBA" id="ARBA00022801"/>
    </source>
</evidence>
<evidence type="ECO:0000313" key="12">
    <source>
        <dbReference type="EMBL" id="MCK8494902.1"/>
    </source>
</evidence>
<dbReference type="GO" id="GO:0016829">
    <property type="term" value="F:lyase activity"/>
    <property type="evidence" value="ECO:0007669"/>
    <property type="project" value="UniProtKB-KW"/>
</dbReference>
<dbReference type="InterPro" id="IPR017926">
    <property type="entry name" value="GATASE"/>
</dbReference>
<dbReference type="InterPro" id="IPR010139">
    <property type="entry name" value="Imidazole-glycPsynth_HisH"/>
</dbReference>
<keyword evidence="5 10" id="KW-0315">Glutamine amidotransferase</keyword>
<dbReference type="Gene3D" id="3.40.50.880">
    <property type="match status" value="1"/>
</dbReference>
<sequence length="208" mass="23365">MSPSDLIVIVDYGMGNLRSVQKTFDRLKANVRISSDPNVLARADKLVLPGVGHFANGVRKLKELGLWNALNHKVIIERTPILGICLGMQLMARWSEEGDVEGLGWFDADVRRFAVSNCLTYKVPHMGWNTAETAKTSGLFANMSPEAMFYFVHSYHVVCRQPQDALALTTYDYAFASAIQKENIYGTQFHPEKSHDWGEQLIANFLNV</sequence>
<dbReference type="PIRSF" id="PIRSF000495">
    <property type="entry name" value="Amidotransf_hisH"/>
    <property type="match status" value="1"/>
</dbReference>
<keyword evidence="7 10" id="KW-0456">Lyase</keyword>